<gene>
    <name evidence="2" type="ORF">NBH00_10830</name>
</gene>
<proteinExistence type="predicted"/>
<dbReference type="Proteomes" id="UP001056035">
    <property type="component" value="Chromosome"/>
</dbReference>
<dbReference type="EMBL" id="CP098502">
    <property type="protein sequence ID" value="UTI66679.1"/>
    <property type="molecule type" value="Genomic_DNA"/>
</dbReference>
<organism evidence="2 3">
    <name type="scientific">Paraconexibacter antarcticus</name>
    <dbReference type="NCBI Taxonomy" id="2949664"/>
    <lineage>
        <taxon>Bacteria</taxon>
        <taxon>Bacillati</taxon>
        <taxon>Actinomycetota</taxon>
        <taxon>Thermoleophilia</taxon>
        <taxon>Solirubrobacterales</taxon>
        <taxon>Paraconexibacteraceae</taxon>
        <taxon>Paraconexibacter</taxon>
    </lineage>
</organism>
<feature type="domain" description="Mce/MlaD" evidence="1">
    <location>
        <begin position="30"/>
        <end position="108"/>
    </location>
</feature>
<dbReference type="Pfam" id="PF02470">
    <property type="entry name" value="MlaD"/>
    <property type="match status" value="1"/>
</dbReference>
<reference evidence="2 3" key="1">
    <citation type="submission" date="2022-06" db="EMBL/GenBank/DDBJ databases">
        <title>Paraconexibacter antarcticus.</title>
        <authorList>
            <person name="Kim C.S."/>
        </authorList>
    </citation>
    <scope>NUCLEOTIDE SEQUENCE [LARGE SCALE GENOMIC DNA]</scope>
    <source>
        <strain evidence="2 3">02-257</strain>
    </source>
</reference>
<protein>
    <submittedName>
        <fullName evidence="2">MlaD family protein</fullName>
    </submittedName>
</protein>
<name>A0ABY5DYN9_9ACTN</name>
<keyword evidence="3" id="KW-1185">Reference proteome</keyword>
<evidence type="ECO:0000313" key="3">
    <source>
        <dbReference type="Proteomes" id="UP001056035"/>
    </source>
</evidence>
<accession>A0ABY5DYN9</accession>
<dbReference type="InterPro" id="IPR003399">
    <property type="entry name" value="Mce/MlaD"/>
</dbReference>
<dbReference type="InterPro" id="IPR052336">
    <property type="entry name" value="MlaD_Phospholipid_Transporter"/>
</dbReference>
<dbReference type="RefSeq" id="WP_254573346.1">
    <property type="nucleotide sequence ID" value="NZ_CP098502.1"/>
</dbReference>
<dbReference type="PANTHER" id="PTHR33371">
    <property type="entry name" value="INTERMEMBRANE PHOSPHOLIPID TRANSPORT SYSTEM BINDING PROTEIN MLAD-RELATED"/>
    <property type="match status" value="1"/>
</dbReference>
<dbReference type="PANTHER" id="PTHR33371:SF4">
    <property type="entry name" value="INTERMEMBRANE PHOSPHOLIPID TRANSPORT SYSTEM BINDING PROTEIN MLAD"/>
    <property type="match status" value="1"/>
</dbReference>
<sequence>MTTRRITVALLALAVLAVAVVVLRPGGATIVHAEFTDAGQLVDGAVVAVAGHKVGSVKDISLTPDGHADVVLSIADARYAHLRSGTRARIRANGQAGVTNRFVDLVPGPDTAPALPAPVTLRTNVTSGIVDLDAVFDTFTPTLRRDVQALVRHGDELYAGSGSRYLNGVLAKLSPALAATANLGGQLTTERGALERLVQTTGATATALADRPPALEDAVTRTAQLFTAVARRRRALGDDITRLHAVLPRATRTLGLVDRATPAVRAALRAVPATAPPLDRLLRGLPTASARVASVADRLVALAPALRATFRGLRPLQRDALPAFRATAPALTSSLPILDALRVYMPDLVLGVFGGLGGVASANYDAQGHYGRIIFVGSPEVAPSGLFSAFPGFKIPGALEVQKDAIAPCPGGGAAPAPDKSNVWVPTPGLCDLKDNHP</sequence>
<evidence type="ECO:0000313" key="2">
    <source>
        <dbReference type="EMBL" id="UTI66679.1"/>
    </source>
</evidence>
<evidence type="ECO:0000259" key="1">
    <source>
        <dbReference type="Pfam" id="PF02470"/>
    </source>
</evidence>